<dbReference type="AlphaFoldDB" id="A0A6N2SJA3"/>
<sequence>MKKKVVIYYLIIRSAVRLGAAAFLALDGVVALPYAVYLPTIAMAAGELGVTVWYFAKYITRQKLAFVLGLDTLLTLWNIVVLSVIPVSVSAAETMVCGTFLDVLLNLVLLVLVLKGRKYVVIQDPKPRRTRRAIEAKRAKKSAGTQDSPEI</sequence>
<keyword evidence="1" id="KW-1133">Transmembrane helix</keyword>
<feature type="transmembrane region" description="Helical" evidence="1">
    <location>
        <begin position="7"/>
        <end position="26"/>
    </location>
</feature>
<keyword evidence="1" id="KW-0472">Membrane</keyword>
<organism evidence="2">
    <name type="scientific">uncultured Anaerotruncus sp</name>
    <dbReference type="NCBI Taxonomy" id="905011"/>
    <lineage>
        <taxon>Bacteria</taxon>
        <taxon>Bacillati</taxon>
        <taxon>Bacillota</taxon>
        <taxon>Clostridia</taxon>
        <taxon>Eubacteriales</taxon>
        <taxon>Oscillospiraceae</taxon>
        <taxon>Anaerotruncus</taxon>
        <taxon>environmental samples</taxon>
    </lineage>
</organism>
<evidence type="ECO:0000256" key="1">
    <source>
        <dbReference type="SAM" id="Phobius"/>
    </source>
</evidence>
<protein>
    <submittedName>
        <fullName evidence="2">Uncharacterized protein</fullName>
    </submittedName>
</protein>
<feature type="transmembrane region" description="Helical" evidence="1">
    <location>
        <begin position="91"/>
        <end position="114"/>
    </location>
</feature>
<proteinExistence type="predicted"/>
<feature type="transmembrane region" description="Helical" evidence="1">
    <location>
        <begin position="64"/>
        <end position="85"/>
    </location>
</feature>
<accession>A0A6N2SJA3</accession>
<evidence type="ECO:0000313" key="2">
    <source>
        <dbReference type="EMBL" id="VYS92231.1"/>
    </source>
</evidence>
<gene>
    <name evidence="2" type="ORF">AULFYP135_00928</name>
</gene>
<reference evidence="2" key="1">
    <citation type="submission" date="2019-11" db="EMBL/GenBank/DDBJ databases">
        <authorList>
            <person name="Feng L."/>
        </authorList>
    </citation>
    <scope>NUCLEOTIDE SEQUENCE</scope>
    <source>
        <strain evidence="2">AundefinedLFYP135</strain>
    </source>
</reference>
<dbReference type="EMBL" id="CACRSL010000003">
    <property type="protein sequence ID" value="VYS92231.1"/>
    <property type="molecule type" value="Genomic_DNA"/>
</dbReference>
<name>A0A6N2SJA3_9FIRM</name>
<keyword evidence="1" id="KW-0812">Transmembrane</keyword>
<feature type="transmembrane region" description="Helical" evidence="1">
    <location>
        <begin position="32"/>
        <end position="55"/>
    </location>
</feature>